<sequence>MPISSSLGLGPINRNSLTEFPGNIRLPIWDGGATFETQDAAMKFLNSFTKTYGYTLVTKRFKTPKEGGPIYRVYLQCSRGGVYRERTNKKTRVRETSTQCIGCPFRLILRHNKHADCWCLDLTDPRHNHHSATGSTLASLRHEEIESKETQIKSYLDSKMSTNQILSTLYKENPESIIKPRDIYNKKRKLRDDFLDSKTPVQALISVIPDNGDWIINYGTSDTNTLLAIFYIHKTSLEMLRQNSNILFMDYTYKTNQYKMPLLDIVSCTACNKMFYAGFGFMLDEKEESYKFILECLAKVYAQANLPLPNCILTDKDMALMNTIPTVFPMADNIICLWHIEKNILTHVHPILTNKVLHTIYFGDPAATKKDVTYQLTISRNELAHWTLKRDLQVSTNDLLETFESFDRTVTRQHVIIKQTHEDDKVLNMKNDFLGPTKKPFNPEYSGITKRTIGIPCIHIIKHCIDSEEPLQPYHFHQHWQLYSSEELPLIDPHIIVLNPAVVQGRGRPRGSINHPIASQAISIRDSSIRRELSAFEHVIAQGNLNTGSRGRRGRGRGE</sequence>
<accession>B8MU60</accession>
<evidence type="ECO:0000313" key="4">
    <source>
        <dbReference type="Proteomes" id="UP000001745"/>
    </source>
</evidence>
<dbReference type="InterPro" id="IPR004330">
    <property type="entry name" value="FAR1_DNA_bnd_dom"/>
</dbReference>
<evidence type="ECO:0000259" key="2">
    <source>
        <dbReference type="Pfam" id="PF10551"/>
    </source>
</evidence>
<evidence type="ECO:0008006" key="5">
    <source>
        <dbReference type="Google" id="ProtNLM"/>
    </source>
</evidence>
<proteinExistence type="predicted"/>
<dbReference type="GeneID" id="8107190"/>
<organism evidence="3 4">
    <name type="scientific">Talaromyces stipitatus (strain ATCC 10500 / CBS 375.48 / QM 6759 / NRRL 1006)</name>
    <name type="common">Penicillium stipitatum</name>
    <dbReference type="NCBI Taxonomy" id="441959"/>
    <lineage>
        <taxon>Eukaryota</taxon>
        <taxon>Fungi</taxon>
        <taxon>Dikarya</taxon>
        <taxon>Ascomycota</taxon>
        <taxon>Pezizomycotina</taxon>
        <taxon>Eurotiomycetes</taxon>
        <taxon>Eurotiomycetidae</taxon>
        <taxon>Eurotiales</taxon>
        <taxon>Trichocomaceae</taxon>
        <taxon>Talaromyces</taxon>
        <taxon>Talaromyces sect. Talaromyces</taxon>
    </lineage>
</organism>
<dbReference type="OrthoDB" id="4359445at2759"/>
<feature type="domain" description="FAR1" evidence="1">
    <location>
        <begin position="44"/>
        <end position="130"/>
    </location>
</feature>
<feature type="domain" description="MULE transposase" evidence="2">
    <location>
        <begin position="247"/>
        <end position="343"/>
    </location>
</feature>
<dbReference type="Pfam" id="PF10551">
    <property type="entry name" value="MULE"/>
    <property type="match status" value="1"/>
</dbReference>
<dbReference type="InParanoid" id="B8MU60"/>
<dbReference type="STRING" id="441959.B8MU60"/>
<gene>
    <name evidence="3" type="ORF">TSTA_109580</name>
</gene>
<dbReference type="PANTHER" id="PTHR31569:SF4">
    <property type="entry name" value="SWIM-TYPE DOMAIN-CONTAINING PROTEIN"/>
    <property type="match status" value="1"/>
</dbReference>
<dbReference type="OMA" id="CIDSEEP"/>
<evidence type="ECO:0000259" key="1">
    <source>
        <dbReference type="Pfam" id="PF03101"/>
    </source>
</evidence>
<protein>
    <recommendedName>
        <fullName evidence="5">MULE transposase domain-containing protein</fullName>
    </recommendedName>
</protein>
<dbReference type="AlphaFoldDB" id="B8MU60"/>
<dbReference type="InterPro" id="IPR052579">
    <property type="entry name" value="Zinc_finger_SWIM"/>
</dbReference>
<dbReference type="EMBL" id="EQ962661">
    <property type="protein sequence ID" value="EED11778.1"/>
    <property type="molecule type" value="Genomic_DNA"/>
</dbReference>
<reference evidence="4" key="1">
    <citation type="journal article" date="2015" name="Genome Announc.">
        <title>Genome sequence of the AIDS-associated pathogen Penicillium marneffei (ATCC18224) and its near taxonomic relative Talaromyces stipitatus (ATCC10500).</title>
        <authorList>
            <person name="Nierman W.C."/>
            <person name="Fedorova-Abrams N.D."/>
            <person name="Andrianopoulos A."/>
        </authorList>
    </citation>
    <scope>NUCLEOTIDE SEQUENCE [LARGE SCALE GENOMIC DNA]</scope>
    <source>
        <strain evidence="4">ATCC 10500 / CBS 375.48 / QM 6759 / NRRL 1006</strain>
    </source>
</reference>
<dbReference type="eggNOG" id="ENOG502QVJ3">
    <property type="taxonomic scope" value="Eukaryota"/>
</dbReference>
<dbReference type="VEuPathDB" id="FungiDB:TSTA_109580"/>
<keyword evidence="4" id="KW-1185">Reference proteome</keyword>
<dbReference type="Pfam" id="PF03101">
    <property type="entry name" value="FAR1"/>
    <property type="match status" value="1"/>
</dbReference>
<evidence type="ECO:0000313" key="3">
    <source>
        <dbReference type="EMBL" id="EED11778.1"/>
    </source>
</evidence>
<dbReference type="PhylomeDB" id="B8MU60"/>
<name>B8MU60_TALSN</name>
<dbReference type="Proteomes" id="UP000001745">
    <property type="component" value="Unassembled WGS sequence"/>
</dbReference>
<dbReference type="HOGENOM" id="CLU_013727_5_2_1"/>
<dbReference type="RefSeq" id="XP_002488534.1">
    <property type="nucleotide sequence ID" value="XM_002488489.1"/>
</dbReference>
<dbReference type="PANTHER" id="PTHR31569">
    <property type="entry name" value="SWIM-TYPE DOMAIN-CONTAINING PROTEIN"/>
    <property type="match status" value="1"/>
</dbReference>
<dbReference type="InterPro" id="IPR018289">
    <property type="entry name" value="MULE_transposase_dom"/>
</dbReference>